<keyword evidence="1" id="KW-0472">Membrane</keyword>
<keyword evidence="3" id="KW-1185">Reference proteome</keyword>
<evidence type="ECO:0008006" key="4">
    <source>
        <dbReference type="Google" id="ProtNLM"/>
    </source>
</evidence>
<dbReference type="Proteomes" id="UP001642484">
    <property type="component" value="Unassembled WGS sequence"/>
</dbReference>
<evidence type="ECO:0000256" key="1">
    <source>
        <dbReference type="SAM" id="Phobius"/>
    </source>
</evidence>
<accession>A0ABP0SLR0</accession>
<evidence type="ECO:0000313" key="3">
    <source>
        <dbReference type="Proteomes" id="UP001642484"/>
    </source>
</evidence>
<sequence length="321" mass="36029">MFLVERSAFRTLVRGRAFASQSAFSDLGPTWAPMEQLQATFDEVLLRPWRFPPHVQELHRMAVLERQQRQRVVDQAPVAAERQALLARKVVYCIMGRESPRVQVCVTKVSAAQDFMERSLHELQRAAAAAQSGKLPKRRSNAAKSGLALEHPENLLLYVLESLASPDIPYHRICQERLRHWALRETTSAHSSSLMELLQRDYELAWIGCNVNFILGLMAFASCLVSFSCVTWGAVSRPIACTVLATECLIISIVNDGVVQGDGRAGGVRFGCNLFSLCKRYIVLLAYHAWHGQRLTLALSFCFVILAIHSLVRLQLAKQND</sequence>
<reference evidence="2 3" key="1">
    <citation type="submission" date="2024-02" db="EMBL/GenBank/DDBJ databases">
        <authorList>
            <person name="Chen Y."/>
            <person name="Shah S."/>
            <person name="Dougan E. K."/>
            <person name="Thang M."/>
            <person name="Chan C."/>
        </authorList>
    </citation>
    <scope>NUCLEOTIDE SEQUENCE [LARGE SCALE GENOMIC DNA]</scope>
</reference>
<organism evidence="2 3">
    <name type="scientific">Durusdinium trenchii</name>
    <dbReference type="NCBI Taxonomy" id="1381693"/>
    <lineage>
        <taxon>Eukaryota</taxon>
        <taxon>Sar</taxon>
        <taxon>Alveolata</taxon>
        <taxon>Dinophyceae</taxon>
        <taxon>Suessiales</taxon>
        <taxon>Symbiodiniaceae</taxon>
        <taxon>Durusdinium</taxon>
    </lineage>
</organism>
<name>A0ABP0SLR0_9DINO</name>
<keyword evidence="1" id="KW-0812">Transmembrane</keyword>
<evidence type="ECO:0000313" key="2">
    <source>
        <dbReference type="EMBL" id="CAK9113332.1"/>
    </source>
</evidence>
<feature type="transmembrane region" description="Helical" evidence="1">
    <location>
        <begin position="295"/>
        <end position="312"/>
    </location>
</feature>
<keyword evidence="1" id="KW-1133">Transmembrane helix</keyword>
<protein>
    <recommendedName>
        <fullName evidence="4">Transmembrane protein</fullName>
    </recommendedName>
</protein>
<proteinExistence type="predicted"/>
<feature type="transmembrane region" description="Helical" evidence="1">
    <location>
        <begin position="204"/>
        <end position="227"/>
    </location>
</feature>
<gene>
    <name evidence="2" type="ORF">CCMP2556_LOCUS52460</name>
</gene>
<dbReference type="EMBL" id="CAXAMN010027839">
    <property type="protein sequence ID" value="CAK9113332.1"/>
    <property type="molecule type" value="Genomic_DNA"/>
</dbReference>
<comment type="caution">
    <text evidence="2">The sequence shown here is derived from an EMBL/GenBank/DDBJ whole genome shotgun (WGS) entry which is preliminary data.</text>
</comment>